<keyword evidence="2" id="KW-1003">Cell membrane</keyword>
<feature type="transmembrane region" description="Helical" evidence="6">
    <location>
        <begin position="364"/>
        <end position="383"/>
    </location>
</feature>
<dbReference type="InterPro" id="IPR002797">
    <property type="entry name" value="Polysacc_synth"/>
</dbReference>
<feature type="transmembrane region" description="Helical" evidence="6">
    <location>
        <begin position="12"/>
        <end position="31"/>
    </location>
</feature>
<gene>
    <name evidence="7" type="ORF">H8716_16550</name>
</gene>
<evidence type="ECO:0000313" key="7">
    <source>
        <dbReference type="EMBL" id="MBC8574646.1"/>
    </source>
</evidence>
<evidence type="ECO:0000256" key="2">
    <source>
        <dbReference type="ARBA" id="ARBA00022475"/>
    </source>
</evidence>
<comment type="subcellular location">
    <subcellularLocation>
        <location evidence="1">Cell membrane</location>
        <topology evidence="1">Multi-pass membrane protein</topology>
    </subcellularLocation>
</comment>
<feature type="transmembrane region" description="Helical" evidence="6">
    <location>
        <begin position="197"/>
        <end position="216"/>
    </location>
</feature>
<keyword evidence="3 6" id="KW-0812">Transmembrane</keyword>
<dbReference type="InterPro" id="IPR024923">
    <property type="entry name" value="PG_synth_SpoVB"/>
</dbReference>
<dbReference type="PANTHER" id="PTHR30250:SF21">
    <property type="entry name" value="LIPID II FLIPPASE MURJ"/>
    <property type="match status" value="1"/>
</dbReference>
<keyword evidence="4 6" id="KW-1133">Transmembrane helix</keyword>
<feature type="transmembrane region" description="Helical" evidence="6">
    <location>
        <begin position="124"/>
        <end position="147"/>
    </location>
</feature>
<protein>
    <submittedName>
        <fullName evidence="7">Oligosaccharide flippase family protein</fullName>
    </submittedName>
</protein>
<proteinExistence type="predicted"/>
<dbReference type="Proteomes" id="UP000657421">
    <property type="component" value="Unassembled WGS sequence"/>
</dbReference>
<feature type="transmembrane region" description="Helical" evidence="6">
    <location>
        <begin position="293"/>
        <end position="314"/>
    </location>
</feature>
<dbReference type="InterPro" id="IPR050833">
    <property type="entry name" value="Poly_Biosynth_Transport"/>
</dbReference>
<evidence type="ECO:0000313" key="8">
    <source>
        <dbReference type="Proteomes" id="UP000657421"/>
    </source>
</evidence>
<feature type="transmembrane region" description="Helical" evidence="6">
    <location>
        <begin position="419"/>
        <end position="438"/>
    </location>
</feature>
<reference evidence="7 8" key="1">
    <citation type="submission" date="2020-08" db="EMBL/GenBank/DDBJ databases">
        <title>Genome public.</title>
        <authorList>
            <person name="Liu C."/>
            <person name="Sun Q."/>
        </authorList>
    </citation>
    <scope>NUCLEOTIDE SEQUENCE [LARGE SCALE GENOMIC DNA]</scope>
    <source>
        <strain evidence="7 8">NSJ-46</strain>
    </source>
</reference>
<feature type="transmembrane region" description="Helical" evidence="6">
    <location>
        <begin position="43"/>
        <end position="64"/>
    </location>
</feature>
<dbReference type="RefSeq" id="WP_249310084.1">
    <property type="nucleotide sequence ID" value="NZ_JACRSZ010000029.1"/>
</dbReference>
<dbReference type="EMBL" id="JACRSZ010000029">
    <property type="protein sequence ID" value="MBC8574646.1"/>
    <property type="molecule type" value="Genomic_DNA"/>
</dbReference>
<keyword evidence="5 6" id="KW-0472">Membrane</keyword>
<feature type="transmembrane region" description="Helical" evidence="6">
    <location>
        <begin position="335"/>
        <end position="358"/>
    </location>
</feature>
<name>A0ABR7NE04_9FIRM</name>
<comment type="caution">
    <text evidence="7">The sequence shown here is derived from an EMBL/GenBank/DDBJ whole genome shotgun (WGS) entry which is preliminary data.</text>
</comment>
<organism evidence="7 8">
    <name type="scientific">Jingyaoa shaoxingensis</name>
    <dbReference type="NCBI Taxonomy" id="2763671"/>
    <lineage>
        <taxon>Bacteria</taxon>
        <taxon>Bacillati</taxon>
        <taxon>Bacillota</taxon>
        <taxon>Clostridia</taxon>
        <taxon>Lachnospirales</taxon>
        <taxon>Lachnospiraceae</taxon>
        <taxon>Jingyaoa</taxon>
    </lineage>
</organism>
<sequence>MLLKNKLVKGTFILTFSGLLSRFIGFFYRVFLSRAIGAEGLGLYQIVFPLYMLAYSITVSGIQTSISRLVSARFALYDHRGARHILLAGILLSLLLSVPVSAFLFFFCHLLSSICLKTDRAAALIRLMAFAIPFGSFHACVDGYYFGMQKTGIPAIRQLLEQGIRFLLLFLLCQNFFPLNHEVSPLTAVFILVAEEAFAALFSFTALFFHSIFPYLQKKTGDPVRSSSMVFLTDDIREIGKEALPLSGNRFIMCILQSCEASLLPVTLQLSGYGSGKALSIYGILSGMALPMVLFPTAITSSLSTMLLPSVSAARASQSASRVRKLIRKSCRSCLAVGILFSLFFLFFGRTATAILFQNALAGFYVQSFAFICPLLYLNPVLFSILNGLGQSSSVFFYNLSGLILRLLAVLLAVPRFGITGYFCGLFLSQLLCCFLCTQRIHRSV</sequence>
<evidence type="ECO:0000256" key="3">
    <source>
        <dbReference type="ARBA" id="ARBA00022692"/>
    </source>
</evidence>
<evidence type="ECO:0000256" key="4">
    <source>
        <dbReference type="ARBA" id="ARBA00022989"/>
    </source>
</evidence>
<keyword evidence="8" id="KW-1185">Reference proteome</keyword>
<dbReference type="Pfam" id="PF01943">
    <property type="entry name" value="Polysacc_synt"/>
    <property type="match status" value="1"/>
</dbReference>
<accession>A0ABR7NE04</accession>
<evidence type="ECO:0000256" key="6">
    <source>
        <dbReference type="SAM" id="Phobius"/>
    </source>
</evidence>
<evidence type="ECO:0000256" key="5">
    <source>
        <dbReference type="ARBA" id="ARBA00023136"/>
    </source>
</evidence>
<dbReference type="PANTHER" id="PTHR30250">
    <property type="entry name" value="PST FAMILY PREDICTED COLANIC ACID TRANSPORTER"/>
    <property type="match status" value="1"/>
</dbReference>
<feature type="transmembrane region" description="Helical" evidence="6">
    <location>
        <begin position="85"/>
        <end position="112"/>
    </location>
</feature>
<dbReference type="PIRSF" id="PIRSF038958">
    <property type="entry name" value="PG_synth_SpoVB"/>
    <property type="match status" value="1"/>
</dbReference>
<evidence type="ECO:0000256" key="1">
    <source>
        <dbReference type="ARBA" id="ARBA00004651"/>
    </source>
</evidence>
<feature type="transmembrane region" description="Helical" evidence="6">
    <location>
        <begin position="395"/>
        <end position="413"/>
    </location>
</feature>